<evidence type="ECO:0000313" key="2">
    <source>
        <dbReference type="EMBL" id="GHD34564.1"/>
    </source>
</evidence>
<keyword evidence="1" id="KW-0812">Transmembrane</keyword>
<dbReference type="RefSeq" id="WP_229802707.1">
    <property type="nucleotide sequence ID" value="NZ_BMYM01000002.1"/>
</dbReference>
<accession>A0A918XJG5</accession>
<evidence type="ECO:0008006" key="4">
    <source>
        <dbReference type="Google" id="ProtNLM"/>
    </source>
</evidence>
<dbReference type="Proteomes" id="UP000644693">
    <property type="component" value="Unassembled WGS sequence"/>
</dbReference>
<evidence type="ECO:0000256" key="1">
    <source>
        <dbReference type="SAM" id="Phobius"/>
    </source>
</evidence>
<dbReference type="EMBL" id="BMYM01000002">
    <property type="protein sequence ID" value="GHD34564.1"/>
    <property type="molecule type" value="Genomic_DNA"/>
</dbReference>
<keyword evidence="1" id="KW-1133">Transmembrane helix</keyword>
<protein>
    <recommendedName>
        <fullName evidence="4">Cytochrome oxidase Cu insertion factor, SCO1/SenC/PrrC family</fullName>
    </recommendedName>
</protein>
<reference evidence="2" key="1">
    <citation type="journal article" date="2014" name="Int. J. Syst. Evol. Microbiol.">
        <title>Complete genome sequence of Corynebacterium casei LMG S-19264T (=DSM 44701T), isolated from a smear-ripened cheese.</title>
        <authorList>
            <consortium name="US DOE Joint Genome Institute (JGI-PGF)"/>
            <person name="Walter F."/>
            <person name="Albersmeier A."/>
            <person name="Kalinowski J."/>
            <person name="Ruckert C."/>
        </authorList>
    </citation>
    <scope>NUCLEOTIDE SEQUENCE</scope>
    <source>
        <strain evidence="2">KCTC 23430</strain>
    </source>
</reference>
<evidence type="ECO:0000313" key="3">
    <source>
        <dbReference type="Proteomes" id="UP000644693"/>
    </source>
</evidence>
<keyword evidence="3" id="KW-1185">Reference proteome</keyword>
<sequence length="229" mass="25204">MTGTQDIDMETQTQPNTGRLVLLLIAGIPLTMILAASWLWFFVVRGDLDLVGMIGTANQGALLDPPRQITDVDLYGRDGRIADWGATDGEARWIMLVPSPGSACDLACEQRLYLTRQIHVAMGKEFNRLARAYVSDTPIAETALTVNTLEDGGDLPDSLAALLDRDHRGLKDYSISAEDFSALFPELAEDPDIWYLVDPAGWVMMSYDKSVGYRDVMSDLKFLLKNSGG</sequence>
<organism evidence="2 3">
    <name type="scientific">Parahalioglobus pacificus</name>
    <dbReference type="NCBI Taxonomy" id="930806"/>
    <lineage>
        <taxon>Bacteria</taxon>
        <taxon>Pseudomonadati</taxon>
        <taxon>Pseudomonadota</taxon>
        <taxon>Gammaproteobacteria</taxon>
        <taxon>Cellvibrionales</taxon>
        <taxon>Halieaceae</taxon>
        <taxon>Parahalioglobus</taxon>
    </lineage>
</organism>
<dbReference type="AlphaFoldDB" id="A0A918XJG5"/>
<comment type="caution">
    <text evidence="2">The sequence shown here is derived from an EMBL/GenBank/DDBJ whole genome shotgun (WGS) entry which is preliminary data.</text>
</comment>
<reference evidence="2" key="2">
    <citation type="submission" date="2020-09" db="EMBL/GenBank/DDBJ databases">
        <authorList>
            <person name="Sun Q."/>
            <person name="Kim S."/>
        </authorList>
    </citation>
    <scope>NUCLEOTIDE SEQUENCE</scope>
    <source>
        <strain evidence="2">KCTC 23430</strain>
    </source>
</reference>
<feature type="transmembrane region" description="Helical" evidence="1">
    <location>
        <begin position="20"/>
        <end position="43"/>
    </location>
</feature>
<keyword evidence="1" id="KW-0472">Membrane</keyword>
<gene>
    <name evidence="2" type="ORF">GCM10007053_20490</name>
</gene>
<proteinExistence type="predicted"/>
<name>A0A918XJG5_9GAMM</name>